<sequence length="81" mass="9265">MKTQEEMRQQYLRSQEETRRQLESLTQMFQSQNQCNPNPWNYHHNPNDDYSGGGGIGGAGVGFEVGVELELISCWFGKLVN</sequence>
<name>A0AAW1GYA8_SAPOF</name>
<evidence type="ECO:0000313" key="2">
    <source>
        <dbReference type="Proteomes" id="UP001443914"/>
    </source>
</evidence>
<protein>
    <submittedName>
        <fullName evidence="1">Uncharacterized protein</fullName>
    </submittedName>
</protein>
<keyword evidence="2" id="KW-1185">Reference proteome</keyword>
<comment type="caution">
    <text evidence="1">The sequence shown here is derived from an EMBL/GenBank/DDBJ whole genome shotgun (WGS) entry which is preliminary data.</text>
</comment>
<dbReference type="Proteomes" id="UP001443914">
    <property type="component" value="Unassembled WGS sequence"/>
</dbReference>
<evidence type="ECO:0000313" key="1">
    <source>
        <dbReference type="EMBL" id="KAK9669070.1"/>
    </source>
</evidence>
<proteinExistence type="predicted"/>
<reference evidence="1" key="1">
    <citation type="submission" date="2024-03" db="EMBL/GenBank/DDBJ databases">
        <title>WGS assembly of Saponaria officinalis var. Norfolk2.</title>
        <authorList>
            <person name="Jenkins J."/>
            <person name="Shu S."/>
            <person name="Grimwood J."/>
            <person name="Barry K."/>
            <person name="Goodstein D."/>
            <person name="Schmutz J."/>
            <person name="Leebens-Mack J."/>
            <person name="Osbourn A."/>
        </authorList>
    </citation>
    <scope>NUCLEOTIDE SEQUENCE [LARGE SCALE GENOMIC DNA]</scope>
    <source>
        <strain evidence="1">JIC</strain>
    </source>
</reference>
<organism evidence="1 2">
    <name type="scientific">Saponaria officinalis</name>
    <name type="common">Common soapwort</name>
    <name type="synonym">Lychnis saponaria</name>
    <dbReference type="NCBI Taxonomy" id="3572"/>
    <lineage>
        <taxon>Eukaryota</taxon>
        <taxon>Viridiplantae</taxon>
        <taxon>Streptophyta</taxon>
        <taxon>Embryophyta</taxon>
        <taxon>Tracheophyta</taxon>
        <taxon>Spermatophyta</taxon>
        <taxon>Magnoliopsida</taxon>
        <taxon>eudicotyledons</taxon>
        <taxon>Gunneridae</taxon>
        <taxon>Pentapetalae</taxon>
        <taxon>Caryophyllales</taxon>
        <taxon>Caryophyllaceae</taxon>
        <taxon>Caryophylleae</taxon>
        <taxon>Saponaria</taxon>
    </lineage>
</organism>
<gene>
    <name evidence="1" type="ORF">RND81_13G107100</name>
</gene>
<dbReference type="AlphaFoldDB" id="A0AAW1GYA8"/>
<accession>A0AAW1GYA8</accession>
<dbReference type="EMBL" id="JBDFQZ010000013">
    <property type="protein sequence ID" value="KAK9669070.1"/>
    <property type="molecule type" value="Genomic_DNA"/>
</dbReference>